<dbReference type="PANTHER" id="PTHR43084:SF1">
    <property type="entry name" value="PERSULFIDE DIOXYGENASE ETHE1, MITOCHONDRIAL"/>
    <property type="match status" value="1"/>
</dbReference>
<dbReference type="GO" id="GO:0050313">
    <property type="term" value="F:sulfur dioxygenase activity"/>
    <property type="evidence" value="ECO:0007669"/>
    <property type="project" value="InterPro"/>
</dbReference>
<dbReference type="CDD" id="cd07724">
    <property type="entry name" value="POD-like_MBL-fold"/>
    <property type="match status" value="1"/>
</dbReference>
<dbReference type="InterPro" id="IPR051682">
    <property type="entry name" value="Mito_Persulfide_Diox"/>
</dbReference>
<evidence type="ECO:0000259" key="2">
    <source>
        <dbReference type="SMART" id="SM00849"/>
    </source>
</evidence>
<keyword evidence="4" id="KW-1185">Reference proteome</keyword>
<evidence type="ECO:0000256" key="1">
    <source>
        <dbReference type="ARBA" id="ARBA00022723"/>
    </source>
</evidence>
<sequence length="326" mass="36135">MSTALIITVNKSLLFICISYIYNIRYIEINARGNVVISINAFFHQASSTISYVVYETASREAMIIDSALDYTAHSGKLWTEFADKQIAFIHENNLHVTWILETHAHADHISAAHYLKTQLGGKLAAGAGVVHVQKTFVDFFDLSESHIPTDGRQFGHLFEDGDSFSLGNTEVTVLSTPGHTNDSVTYLIDGNAFVGDTLFMPDGGTARCDFPGGSAAVLFKSIEKLHQLADDTVLWMCHDYQPKGRALQYHCTVAQSRKNNIHIHTGTTCEAFVQLRESRDETLDIPRLLYPSVQLNISAGQLPPKAANGKRYIKQPISFTRGDVK</sequence>
<gene>
    <name evidence="3" type="ORF">DRW07_01875</name>
</gene>
<dbReference type="InterPro" id="IPR001279">
    <property type="entry name" value="Metallo-B-lactamas"/>
</dbReference>
<feature type="domain" description="Metallo-beta-lactamase" evidence="2">
    <location>
        <begin position="48"/>
        <end position="239"/>
    </location>
</feature>
<comment type="caution">
    <text evidence="3">The sequence shown here is derived from an EMBL/GenBank/DDBJ whole genome shotgun (WGS) entry which is preliminary data.</text>
</comment>
<keyword evidence="3" id="KW-0378">Hydrolase</keyword>
<dbReference type="SMART" id="SM00849">
    <property type="entry name" value="Lactamase_B"/>
    <property type="match status" value="1"/>
</dbReference>
<organism evidence="3 4">
    <name type="scientific">Alteromonas sediminis</name>
    <dbReference type="NCBI Taxonomy" id="2259342"/>
    <lineage>
        <taxon>Bacteria</taxon>
        <taxon>Pseudomonadati</taxon>
        <taxon>Pseudomonadota</taxon>
        <taxon>Gammaproteobacteria</taxon>
        <taxon>Alteromonadales</taxon>
        <taxon>Alteromonadaceae</taxon>
        <taxon>Alteromonas/Salinimonas group</taxon>
        <taxon>Alteromonas</taxon>
    </lineage>
</organism>
<dbReference type="SUPFAM" id="SSF56281">
    <property type="entry name" value="Metallo-hydrolase/oxidoreductase"/>
    <property type="match status" value="1"/>
</dbReference>
<reference evidence="3 4" key="1">
    <citation type="submission" date="2018-11" db="EMBL/GenBank/DDBJ databases">
        <authorList>
            <person name="Ye M.-Q."/>
            <person name="Du Z.-J."/>
        </authorList>
    </citation>
    <scope>NUCLEOTIDE SEQUENCE [LARGE SCALE GENOMIC DNA]</scope>
    <source>
        <strain evidence="3 4">U0105</strain>
    </source>
</reference>
<dbReference type="EMBL" id="RPOK01000001">
    <property type="protein sequence ID" value="RPJ68181.1"/>
    <property type="molecule type" value="Genomic_DNA"/>
</dbReference>
<dbReference type="GO" id="GO:0016787">
    <property type="term" value="F:hydrolase activity"/>
    <property type="evidence" value="ECO:0007669"/>
    <property type="project" value="UniProtKB-KW"/>
</dbReference>
<accession>A0A3N5YQ76</accession>
<dbReference type="GO" id="GO:0006749">
    <property type="term" value="P:glutathione metabolic process"/>
    <property type="evidence" value="ECO:0007669"/>
    <property type="project" value="InterPro"/>
</dbReference>
<dbReference type="Pfam" id="PF00753">
    <property type="entry name" value="Lactamase_B"/>
    <property type="match status" value="1"/>
</dbReference>
<name>A0A3N5YQ76_9ALTE</name>
<dbReference type="OrthoDB" id="9784009at2"/>
<evidence type="ECO:0000313" key="4">
    <source>
        <dbReference type="Proteomes" id="UP000275281"/>
    </source>
</evidence>
<dbReference type="PANTHER" id="PTHR43084">
    <property type="entry name" value="PERSULFIDE DIOXYGENASE ETHE1"/>
    <property type="match status" value="1"/>
</dbReference>
<dbReference type="AlphaFoldDB" id="A0A3N5YQ76"/>
<dbReference type="Gene3D" id="3.60.15.10">
    <property type="entry name" value="Ribonuclease Z/Hydroxyacylglutathione hydrolase-like"/>
    <property type="match status" value="1"/>
</dbReference>
<protein>
    <submittedName>
        <fullName evidence="3">MBL fold metallo-hydrolase</fullName>
    </submittedName>
</protein>
<proteinExistence type="predicted"/>
<keyword evidence="1" id="KW-0479">Metal-binding</keyword>
<dbReference type="GO" id="GO:0070813">
    <property type="term" value="P:hydrogen sulfide metabolic process"/>
    <property type="evidence" value="ECO:0007669"/>
    <property type="project" value="TreeGrafter"/>
</dbReference>
<dbReference type="InterPro" id="IPR044528">
    <property type="entry name" value="POD-like_MBL-fold"/>
</dbReference>
<evidence type="ECO:0000313" key="3">
    <source>
        <dbReference type="EMBL" id="RPJ68181.1"/>
    </source>
</evidence>
<dbReference type="GO" id="GO:0046872">
    <property type="term" value="F:metal ion binding"/>
    <property type="evidence" value="ECO:0007669"/>
    <property type="project" value="UniProtKB-KW"/>
</dbReference>
<dbReference type="Proteomes" id="UP000275281">
    <property type="component" value="Unassembled WGS sequence"/>
</dbReference>
<dbReference type="InterPro" id="IPR036866">
    <property type="entry name" value="RibonucZ/Hydroxyglut_hydro"/>
</dbReference>